<dbReference type="AlphaFoldDB" id="A0A553SQH1"/>
<comment type="caution">
    <text evidence="1">The sequence shown here is derived from an EMBL/GenBank/DDBJ whole genome shotgun (WGS) entry which is preliminary data.</text>
</comment>
<geneLocation type="plasmid" evidence="1">
    <name>unnamed2</name>
</geneLocation>
<organism evidence="1">
    <name type="scientific">Niallia circulans</name>
    <name type="common">Bacillus circulans</name>
    <dbReference type="NCBI Taxonomy" id="1397"/>
    <lineage>
        <taxon>Bacteria</taxon>
        <taxon>Bacillati</taxon>
        <taxon>Bacillota</taxon>
        <taxon>Bacilli</taxon>
        <taxon>Bacillales</taxon>
        <taxon>Bacillaceae</taxon>
        <taxon>Niallia</taxon>
    </lineage>
</organism>
<dbReference type="RefSeq" id="WP_185762824.1">
    <property type="nucleotide sequence ID" value="NZ_CM017506.1"/>
</dbReference>
<gene>
    <name evidence="1" type="ORF">CEQ21_07705</name>
</gene>
<reference evidence="1" key="1">
    <citation type="submission" date="2018-10" db="EMBL/GenBank/DDBJ databases">
        <title>FDA dAtabase for Regulatory Grade micrObial Sequences (FDA-ARGOS): Supporting development and validation of Infectious Disease Dx tests.</title>
        <authorList>
            <person name="Minogue T."/>
            <person name="Wolcott M."/>
            <person name="Wasieloski L."/>
            <person name="Aguilar W."/>
            <person name="Moore D."/>
            <person name="Tallon L.J."/>
            <person name="Sadzewicz L."/>
            <person name="Sengamalay N."/>
            <person name="Ott S."/>
            <person name="Godinez A."/>
            <person name="Nagaraj S."/>
            <person name="Vavikolanu K."/>
            <person name="Vyas G."/>
            <person name="Nadendla S."/>
            <person name="Aluvathingal J."/>
            <person name="Sichtig H."/>
        </authorList>
    </citation>
    <scope>NUCLEOTIDE SEQUENCE</scope>
    <source>
        <strain evidence="1">FDAARGOS_343</strain>
        <plasmid evidence="1">unnamed2</plasmid>
    </source>
</reference>
<dbReference type="EMBL" id="RIBP01000003">
    <property type="protein sequence ID" value="TRZ39244.1"/>
    <property type="molecule type" value="Genomic_DNA"/>
</dbReference>
<protein>
    <submittedName>
        <fullName evidence="1">Uncharacterized protein</fullName>
    </submittedName>
</protein>
<accession>A0A553SQH1</accession>
<sequence>MTVQYFQSKGCLVATYAPNQVVAHVPHSLYASAKQYLYMQEISHSVHINPDYDSIVLFIFEGNLDIPEWELQCDSLHYENYMYLLDYKELWIDDGKSQPKLMAMDLLPDLLRSSLEKALKEWYI</sequence>
<dbReference type="Proteomes" id="UP000319837">
    <property type="component" value="Plasmid unnamed2"/>
</dbReference>
<evidence type="ECO:0000313" key="1">
    <source>
        <dbReference type="EMBL" id="TRZ39244.1"/>
    </source>
</evidence>
<keyword evidence="1" id="KW-0614">Plasmid</keyword>
<name>A0A553SQH1_NIACI</name>
<proteinExistence type="predicted"/>